<dbReference type="GO" id="GO:0016301">
    <property type="term" value="F:kinase activity"/>
    <property type="evidence" value="ECO:0007669"/>
    <property type="project" value="UniProtKB-KW"/>
</dbReference>
<comment type="caution">
    <text evidence="1">The sequence shown here is derived from an EMBL/GenBank/DDBJ whole genome shotgun (WGS) entry which is preliminary data.</text>
</comment>
<dbReference type="Proteomes" id="UP000530564">
    <property type="component" value="Unassembled WGS sequence"/>
</dbReference>
<dbReference type="InterPro" id="IPR052922">
    <property type="entry name" value="Cytidylate_Kinase-2"/>
</dbReference>
<evidence type="ECO:0000313" key="1">
    <source>
        <dbReference type="EMBL" id="MBB3892380.1"/>
    </source>
</evidence>
<keyword evidence="1" id="KW-0418">Kinase</keyword>
<keyword evidence="2" id="KW-1185">Reference proteome</keyword>
<dbReference type="RefSeq" id="WP_183774515.1">
    <property type="nucleotide sequence ID" value="NZ_JACIDK010000004.1"/>
</dbReference>
<protein>
    <submittedName>
        <fullName evidence="1">Adenylate kinase family enzyme</fullName>
    </submittedName>
</protein>
<dbReference type="Gene3D" id="3.40.50.300">
    <property type="entry name" value="P-loop containing nucleotide triphosphate hydrolases"/>
    <property type="match status" value="1"/>
</dbReference>
<dbReference type="PANTHER" id="PTHR37816">
    <property type="entry name" value="YALI0E33011P"/>
    <property type="match status" value="1"/>
</dbReference>
<accession>A0A840A4F6</accession>
<gene>
    <name evidence="1" type="ORF">GGQ61_003113</name>
</gene>
<dbReference type="SUPFAM" id="SSF52540">
    <property type="entry name" value="P-loop containing nucleoside triphosphate hydrolases"/>
    <property type="match status" value="1"/>
</dbReference>
<dbReference type="AlphaFoldDB" id="A0A840A4F6"/>
<sequence length="170" mass="18831">MHRVVILGNSGSGKSRLARRLGGVLDLPVVHLDPLYYGPGWTPGDPTVFRQRVGEALAGETWIVDGSFLSLVGDITLPRAELIVWLEQPRWLAMTRALRRCLDLSGAGRADLPDGCRDTPSREMLADIWNYDRHARAEIERRLAQLAPSANVRRLAGDRPVEAFLEGLTP</sequence>
<proteinExistence type="predicted"/>
<dbReference type="EMBL" id="JACIDK010000004">
    <property type="protein sequence ID" value="MBB3892380.1"/>
    <property type="molecule type" value="Genomic_DNA"/>
</dbReference>
<dbReference type="PANTHER" id="PTHR37816:SF1">
    <property type="entry name" value="TOXIN"/>
    <property type="match status" value="1"/>
</dbReference>
<dbReference type="InterPro" id="IPR027417">
    <property type="entry name" value="P-loop_NTPase"/>
</dbReference>
<reference evidence="1 2" key="1">
    <citation type="submission" date="2020-08" db="EMBL/GenBank/DDBJ databases">
        <title>Genomic Encyclopedia of Type Strains, Phase IV (KMG-IV): sequencing the most valuable type-strain genomes for metagenomic binning, comparative biology and taxonomic classification.</title>
        <authorList>
            <person name="Goeker M."/>
        </authorList>
    </citation>
    <scope>NUCLEOTIDE SEQUENCE [LARGE SCALE GENOMIC DNA]</scope>
    <source>
        <strain evidence="1 2">DSM 21793</strain>
    </source>
</reference>
<organism evidence="1 2">
    <name type="scientific">Phenylobacterium haematophilum</name>
    <dbReference type="NCBI Taxonomy" id="98513"/>
    <lineage>
        <taxon>Bacteria</taxon>
        <taxon>Pseudomonadati</taxon>
        <taxon>Pseudomonadota</taxon>
        <taxon>Alphaproteobacteria</taxon>
        <taxon>Caulobacterales</taxon>
        <taxon>Caulobacteraceae</taxon>
        <taxon>Phenylobacterium</taxon>
    </lineage>
</organism>
<keyword evidence="1" id="KW-0808">Transferase</keyword>
<name>A0A840A4F6_9CAUL</name>
<evidence type="ECO:0000313" key="2">
    <source>
        <dbReference type="Proteomes" id="UP000530564"/>
    </source>
</evidence>